<feature type="compositionally biased region" description="Polar residues" evidence="6">
    <location>
        <begin position="14"/>
        <end position="24"/>
    </location>
</feature>
<dbReference type="PANTHER" id="PTHR21716">
    <property type="entry name" value="TRANSMEMBRANE PROTEIN"/>
    <property type="match status" value="1"/>
</dbReference>
<comment type="subcellular location">
    <subcellularLocation>
        <location evidence="1">Membrane</location>
        <topology evidence="1">Multi-pass membrane protein</topology>
    </subcellularLocation>
</comment>
<dbReference type="InterPro" id="IPR002549">
    <property type="entry name" value="AI-2E-like"/>
</dbReference>
<protein>
    <submittedName>
        <fullName evidence="8">Putative permease</fullName>
    </submittedName>
</protein>
<evidence type="ECO:0000256" key="4">
    <source>
        <dbReference type="ARBA" id="ARBA00022989"/>
    </source>
</evidence>
<feature type="compositionally biased region" description="Pro residues" evidence="6">
    <location>
        <begin position="1"/>
        <end position="10"/>
    </location>
</feature>
<name>A0A094YML7_9PROT</name>
<evidence type="ECO:0000256" key="2">
    <source>
        <dbReference type="ARBA" id="ARBA00009773"/>
    </source>
</evidence>
<feature type="transmembrane region" description="Helical" evidence="7">
    <location>
        <begin position="67"/>
        <end position="85"/>
    </location>
</feature>
<feature type="region of interest" description="Disordered" evidence="6">
    <location>
        <begin position="1"/>
        <end position="24"/>
    </location>
</feature>
<evidence type="ECO:0000313" key="9">
    <source>
        <dbReference type="Proteomes" id="UP000029448"/>
    </source>
</evidence>
<dbReference type="STRING" id="104102.AtDm6_1700"/>
<dbReference type="Proteomes" id="UP000029448">
    <property type="component" value="Unassembled WGS sequence"/>
</dbReference>
<proteinExistence type="inferred from homology"/>
<evidence type="ECO:0000256" key="5">
    <source>
        <dbReference type="ARBA" id="ARBA00023136"/>
    </source>
</evidence>
<dbReference type="RefSeq" id="WP_231551667.1">
    <property type="nucleotide sequence ID" value="NZ_JACAOJ010000007.1"/>
</dbReference>
<dbReference type="Pfam" id="PF01594">
    <property type="entry name" value="AI-2E_transport"/>
    <property type="match status" value="1"/>
</dbReference>
<evidence type="ECO:0000256" key="1">
    <source>
        <dbReference type="ARBA" id="ARBA00004141"/>
    </source>
</evidence>
<keyword evidence="4 7" id="KW-1133">Transmembrane helix</keyword>
<feature type="transmembrane region" description="Helical" evidence="7">
    <location>
        <begin position="281"/>
        <end position="299"/>
    </location>
</feature>
<dbReference type="GeneID" id="89477609"/>
<evidence type="ECO:0000256" key="6">
    <source>
        <dbReference type="SAM" id="MobiDB-lite"/>
    </source>
</evidence>
<comment type="caution">
    <text evidence="8">The sequence shown here is derived from an EMBL/GenBank/DDBJ whole genome shotgun (WGS) entry which is preliminary data.</text>
</comment>
<evidence type="ECO:0000313" key="8">
    <source>
        <dbReference type="EMBL" id="KGB23265.1"/>
    </source>
</evidence>
<dbReference type="GO" id="GO:0055085">
    <property type="term" value="P:transmembrane transport"/>
    <property type="evidence" value="ECO:0007669"/>
    <property type="project" value="TreeGrafter"/>
</dbReference>
<keyword evidence="5 7" id="KW-0472">Membrane</keyword>
<dbReference type="PATRIC" id="fig|104102.7.peg.1680"/>
<gene>
    <name evidence="8" type="ORF">AtDm6_1700</name>
</gene>
<accession>A0A094YML7</accession>
<feature type="transmembrane region" description="Helical" evidence="7">
    <location>
        <begin position="345"/>
        <end position="370"/>
    </location>
</feature>
<evidence type="ECO:0000256" key="7">
    <source>
        <dbReference type="SAM" id="Phobius"/>
    </source>
</evidence>
<dbReference type="PANTHER" id="PTHR21716:SF62">
    <property type="entry name" value="TRANSPORT PROTEIN YDBI-RELATED"/>
    <property type="match status" value="1"/>
</dbReference>
<organism evidence="8 9">
    <name type="scientific">Acetobacter tropicalis</name>
    <dbReference type="NCBI Taxonomy" id="104102"/>
    <lineage>
        <taxon>Bacteria</taxon>
        <taxon>Pseudomonadati</taxon>
        <taxon>Pseudomonadota</taxon>
        <taxon>Alphaproteobacteria</taxon>
        <taxon>Acetobacterales</taxon>
        <taxon>Acetobacteraceae</taxon>
        <taxon>Acetobacter</taxon>
    </lineage>
</organism>
<feature type="transmembrane region" description="Helical" evidence="7">
    <location>
        <begin position="306"/>
        <end position="325"/>
    </location>
</feature>
<sequence length="383" mass="40468">MVELSPPPEGADPSQHTPSPLSPTSQLHVATAALVALERTLGRFYRLALTVVVLAILFLLISTGGPVLMVVCASALVAVVLHGAAQWITHLLRLPEWLSVIVLVMVIAGALTLLVHISGPDIMVQASHLRTALETQIRTLRDTLNNDALGHLVMDHIPQSMGGNQTGPGARSLGADFAGSMTNVLTSTFGSVGTLIVIVIAGIYFALSPRLYANGVLRLVPEGHRPLARKLLHTIGHTLGAWVAGQMLDMTVVGFLTWWGLWAIGMPLALPLGLIAGMSNFIPYLGAFLGATPALLIGLSVSGREALLVLGLYAVIQTFEGYVMSPFIQKRAVSMPPALTILSQTIFGAFLGAWGFIFASPITAVLLAVATQLSAPLKPKDEI</sequence>
<keyword evidence="9" id="KW-1185">Reference proteome</keyword>
<feature type="transmembrane region" description="Helical" evidence="7">
    <location>
        <begin position="97"/>
        <end position="117"/>
    </location>
</feature>
<reference evidence="8 9" key="1">
    <citation type="submission" date="2014-06" db="EMBL/GenBank/DDBJ databases">
        <title>Functional and comparative genomic analyses of the Drosophila gut microbiota identify candidate symbiosis factors.</title>
        <authorList>
            <person name="Newell P.D."/>
            <person name="Chaston J.M."/>
            <person name="Douglas A.E."/>
        </authorList>
    </citation>
    <scope>NUCLEOTIDE SEQUENCE [LARGE SCALE GENOMIC DNA]</scope>
    <source>
        <strain evidence="8 9">DmCS_006</strain>
    </source>
</reference>
<keyword evidence="3 7" id="KW-0812">Transmembrane</keyword>
<feature type="transmembrane region" description="Helical" evidence="7">
    <location>
        <begin position="189"/>
        <end position="207"/>
    </location>
</feature>
<dbReference type="GO" id="GO:0016020">
    <property type="term" value="C:membrane"/>
    <property type="evidence" value="ECO:0007669"/>
    <property type="project" value="UniProtKB-SubCell"/>
</dbReference>
<dbReference type="AlphaFoldDB" id="A0A094YML7"/>
<dbReference type="EMBL" id="JOKM01000062">
    <property type="protein sequence ID" value="KGB23265.1"/>
    <property type="molecule type" value="Genomic_DNA"/>
</dbReference>
<evidence type="ECO:0000256" key="3">
    <source>
        <dbReference type="ARBA" id="ARBA00022692"/>
    </source>
</evidence>
<comment type="similarity">
    <text evidence="2">Belongs to the autoinducer-2 exporter (AI-2E) (TC 2.A.86) family.</text>
</comment>